<sequence>MDRYPSVFGSEQEAMAEVLREIVRKRDNDASEVNGLLASPYASGLYVFDDLVSVAGVGAFSTNVLSSGTTSSELGETNHPGITRIISSASVNSGGNIRARENALMLGGLEQANFVFSLDTLTNATYRMGFLDTVDSTDAVDGCYFEINSSGVIIGKTANNSTRSSTATLTTLASSTWYHARVLVNTDASSVEFQVYSDDGSLLGSASLTSNIPTSRVTGFGLIATKSAGATQNLIKVDYLDFRIGRKLTRGDLTNDNQ</sequence>
<accession>A0A6J5NYH8</accession>
<feature type="domain" description="SO2946-like C-terminal" evidence="1">
    <location>
        <begin position="78"/>
        <end position="238"/>
    </location>
</feature>
<protein>
    <recommendedName>
        <fullName evidence="1">SO2946-like C-terminal domain-containing protein</fullName>
    </recommendedName>
</protein>
<proteinExistence type="predicted"/>
<name>A0A6J5NYH8_9CAUD</name>
<evidence type="ECO:0000313" key="2">
    <source>
        <dbReference type="EMBL" id="CAB4164569.1"/>
    </source>
</evidence>
<evidence type="ECO:0000259" key="1">
    <source>
        <dbReference type="Pfam" id="PF22237"/>
    </source>
</evidence>
<reference evidence="2" key="1">
    <citation type="submission" date="2020-04" db="EMBL/GenBank/DDBJ databases">
        <authorList>
            <person name="Chiriac C."/>
            <person name="Salcher M."/>
            <person name="Ghai R."/>
            <person name="Kavagutti S V."/>
        </authorList>
    </citation>
    <scope>NUCLEOTIDE SEQUENCE</scope>
</reference>
<organism evidence="2">
    <name type="scientific">uncultured Caudovirales phage</name>
    <dbReference type="NCBI Taxonomy" id="2100421"/>
    <lineage>
        <taxon>Viruses</taxon>
        <taxon>Duplodnaviria</taxon>
        <taxon>Heunggongvirae</taxon>
        <taxon>Uroviricota</taxon>
        <taxon>Caudoviricetes</taxon>
        <taxon>Peduoviridae</taxon>
        <taxon>Maltschvirus</taxon>
        <taxon>Maltschvirus maltsch</taxon>
    </lineage>
</organism>
<dbReference type="EMBL" id="LR796765">
    <property type="protein sequence ID" value="CAB4164569.1"/>
    <property type="molecule type" value="Genomic_DNA"/>
</dbReference>
<dbReference type="InterPro" id="IPR053978">
    <property type="entry name" value="SO2946-like_C"/>
</dbReference>
<dbReference type="Pfam" id="PF22237">
    <property type="entry name" value="SO2946-like_C"/>
    <property type="match status" value="1"/>
</dbReference>
<dbReference type="Gene3D" id="2.60.120.200">
    <property type="match status" value="1"/>
</dbReference>
<gene>
    <name evidence="2" type="ORF">UFOVP826_52</name>
</gene>